<reference evidence="1" key="3">
    <citation type="submission" date="2025-08" db="UniProtKB">
        <authorList>
            <consortium name="Ensembl"/>
        </authorList>
    </citation>
    <scope>IDENTIFICATION</scope>
    <source>
        <strain evidence="1">HNI</strain>
    </source>
</reference>
<accession>A0A3P9KBY4</accession>
<organism evidence="1 2">
    <name type="scientific">Oryzias latipes</name>
    <name type="common">Japanese rice fish</name>
    <name type="synonym">Japanese killifish</name>
    <dbReference type="NCBI Taxonomy" id="8090"/>
    <lineage>
        <taxon>Eukaryota</taxon>
        <taxon>Metazoa</taxon>
        <taxon>Chordata</taxon>
        <taxon>Craniata</taxon>
        <taxon>Vertebrata</taxon>
        <taxon>Euteleostomi</taxon>
        <taxon>Actinopterygii</taxon>
        <taxon>Neopterygii</taxon>
        <taxon>Teleostei</taxon>
        <taxon>Neoteleostei</taxon>
        <taxon>Acanthomorphata</taxon>
        <taxon>Ovalentaria</taxon>
        <taxon>Atherinomorphae</taxon>
        <taxon>Beloniformes</taxon>
        <taxon>Adrianichthyidae</taxon>
        <taxon>Oryziinae</taxon>
        <taxon>Oryzias</taxon>
    </lineage>
</organism>
<dbReference type="Proteomes" id="UP000265180">
    <property type="component" value="Chromosome 10"/>
</dbReference>
<evidence type="ECO:0000313" key="1">
    <source>
        <dbReference type="Ensembl" id="ENSORLP00020005936.1"/>
    </source>
</evidence>
<protein>
    <submittedName>
        <fullName evidence="1">Uncharacterized protein</fullName>
    </submittedName>
</protein>
<dbReference type="Ensembl" id="ENSORLT00020005439.1">
    <property type="protein sequence ID" value="ENSORLP00020005936.1"/>
    <property type="gene ID" value="ENSORLG00020006768.1"/>
</dbReference>
<sequence length="74" mass="8303">MLFKANIKNNLCHRAGQYGQKITSLIFSIPNSILIEFFSPYLLKGSRSTEKKNTFSPLILPQVGSFLNGIITKN</sequence>
<reference key="1">
    <citation type="journal article" date="2007" name="Nature">
        <title>The medaka draft genome and insights into vertebrate genome evolution.</title>
        <authorList>
            <person name="Kasahara M."/>
            <person name="Naruse K."/>
            <person name="Sasaki S."/>
            <person name="Nakatani Y."/>
            <person name="Qu W."/>
            <person name="Ahsan B."/>
            <person name="Yamada T."/>
            <person name="Nagayasu Y."/>
            <person name="Doi K."/>
            <person name="Kasai Y."/>
            <person name="Jindo T."/>
            <person name="Kobayashi D."/>
            <person name="Shimada A."/>
            <person name="Toyoda A."/>
            <person name="Kuroki Y."/>
            <person name="Fujiyama A."/>
            <person name="Sasaki T."/>
            <person name="Shimizu A."/>
            <person name="Asakawa S."/>
            <person name="Shimizu N."/>
            <person name="Hashimoto S."/>
            <person name="Yang J."/>
            <person name="Lee Y."/>
            <person name="Matsushima K."/>
            <person name="Sugano S."/>
            <person name="Sakaizumi M."/>
            <person name="Narita T."/>
            <person name="Ohishi K."/>
            <person name="Haga S."/>
            <person name="Ohta F."/>
            <person name="Nomoto H."/>
            <person name="Nogata K."/>
            <person name="Morishita T."/>
            <person name="Endo T."/>
            <person name="Shin-I T."/>
            <person name="Takeda H."/>
            <person name="Morishita S."/>
            <person name="Kohara Y."/>
        </authorList>
    </citation>
    <scope>NUCLEOTIDE SEQUENCE [LARGE SCALE GENOMIC DNA]</scope>
    <source>
        <strain>Hd-rR</strain>
    </source>
</reference>
<reference evidence="1" key="4">
    <citation type="submission" date="2025-09" db="UniProtKB">
        <authorList>
            <consortium name="Ensembl"/>
        </authorList>
    </citation>
    <scope>IDENTIFICATION</scope>
    <source>
        <strain evidence="1">HNI</strain>
    </source>
</reference>
<evidence type="ECO:0000313" key="2">
    <source>
        <dbReference type="Proteomes" id="UP000265180"/>
    </source>
</evidence>
<reference evidence="1 2" key="2">
    <citation type="submission" date="2017-04" db="EMBL/GenBank/DDBJ databases">
        <title>CpG methylation of centromeres and impact of large insertions on vertebrate speciation.</title>
        <authorList>
            <person name="Ichikawa K."/>
            <person name="Yoshimura J."/>
            <person name="Morishita S."/>
        </authorList>
    </citation>
    <scope>NUCLEOTIDE SEQUENCE</scope>
    <source>
        <strain evidence="1 2">HNI</strain>
    </source>
</reference>
<dbReference type="AlphaFoldDB" id="A0A3P9KBY4"/>
<proteinExistence type="predicted"/>
<name>A0A3P9KBY4_ORYLA</name>